<proteinExistence type="predicted"/>
<gene>
    <name evidence="2" type="ordered locus">LOC_Os12g29340</name>
</gene>
<reference evidence="2" key="1">
    <citation type="journal article" date="2005" name="BMC Biol.">
        <title>The sequence of rice chromosomes 11 and 12, rich in disease resistance genes and recent gene duplications.</title>
        <authorList>
            <consortium name="The rice chromosomes 11 and 12 sequencing consortia"/>
        </authorList>
    </citation>
    <scope>NUCLEOTIDE SEQUENCE [LARGE SCALE GENOMIC DNA]</scope>
</reference>
<keyword evidence="1" id="KW-0732">Signal</keyword>
<accession>Q2QQZ5</accession>
<dbReference type="HOGENOM" id="CLU_3282487_0_0_1"/>
<evidence type="ECO:0000256" key="1">
    <source>
        <dbReference type="SAM" id="SignalP"/>
    </source>
</evidence>
<feature type="signal peptide" evidence="1">
    <location>
        <begin position="1"/>
        <end position="23"/>
    </location>
</feature>
<evidence type="ECO:0000313" key="2">
    <source>
        <dbReference type="EMBL" id="ABA98228.2"/>
    </source>
</evidence>
<feature type="chain" id="PRO_5004214366" evidence="1">
    <location>
        <begin position="24"/>
        <end position="109"/>
    </location>
</feature>
<reference evidence="2" key="2">
    <citation type="submission" date="2005-04" db="EMBL/GenBank/DDBJ databases">
        <authorList>
            <person name="Buell C.R."/>
            <person name="Wing R.A."/>
            <person name="McCombie W.A."/>
            <person name="Ouyang S."/>
        </authorList>
    </citation>
    <scope>NUCLEOTIDE SEQUENCE</scope>
</reference>
<dbReference type="AlphaFoldDB" id="Q2QQZ5"/>
<reference evidence="2" key="3">
    <citation type="submission" date="2006-01" db="EMBL/GenBank/DDBJ databases">
        <authorList>
            <person name="Buell R."/>
        </authorList>
    </citation>
    <scope>NUCLEOTIDE SEQUENCE</scope>
</reference>
<dbReference type="EMBL" id="DP000011">
    <property type="protein sequence ID" value="ABA98228.2"/>
    <property type="molecule type" value="Genomic_DNA"/>
</dbReference>
<name>Q2QQZ5_ORYSJ</name>
<sequence>MTMLKASPCFQALLLHQLEQVHACTHPTFFHQEDTYIIACCHMLPLLLTSPFSIFLSPLNPTIFVLCITSLKLHICLFASIHYASCLDQCTHIYCYADASILEFYSALQ</sequence>
<organism evidence="2">
    <name type="scientific">Oryza sativa subsp. japonica</name>
    <name type="common">Rice</name>
    <dbReference type="NCBI Taxonomy" id="39947"/>
    <lineage>
        <taxon>Eukaryota</taxon>
        <taxon>Viridiplantae</taxon>
        <taxon>Streptophyta</taxon>
        <taxon>Embryophyta</taxon>
        <taxon>Tracheophyta</taxon>
        <taxon>Spermatophyta</taxon>
        <taxon>Magnoliopsida</taxon>
        <taxon>Liliopsida</taxon>
        <taxon>Poales</taxon>
        <taxon>Poaceae</taxon>
        <taxon>BOP clade</taxon>
        <taxon>Oryzoideae</taxon>
        <taxon>Oryzeae</taxon>
        <taxon>Oryzinae</taxon>
        <taxon>Oryza</taxon>
        <taxon>Oryza sativa</taxon>
    </lineage>
</organism>
<protein>
    <submittedName>
        <fullName evidence="2">Expressed protein</fullName>
    </submittedName>
</protein>